<proteinExistence type="predicted"/>
<keyword evidence="1" id="KW-0732">Signal</keyword>
<organism evidence="2 3">
    <name type="scientific">Nematocida parisii (strain ERTm3)</name>
    <name type="common">Nematode killer fungus</name>
    <dbReference type="NCBI Taxonomy" id="935791"/>
    <lineage>
        <taxon>Eukaryota</taxon>
        <taxon>Fungi</taxon>
        <taxon>Fungi incertae sedis</taxon>
        <taxon>Microsporidia</taxon>
        <taxon>Nematocida</taxon>
    </lineage>
</organism>
<feature type="chain" id="PRO_5003671074" evidence="1">
    <location>
        <begin position="19"/>
        <end position="518"/>
    </location>
</feature>
<evidence type="ECO:0000313" key="3">
    <source>
        <dbReference type="Proteomes" id="UP000002872"/>
    </source>
</evidence>
<dbReference type="HOGENOM" id="CLU_525888_0_0_1"/>
<feature type="signal peptide" evidence="1">
    <location>
        <begin position="1"/>
        <end position="18"/>
    </location>
</feature>
<reference evidence="2" key="1">
    <citation type="submission" date="2011-01" db="EMBL/GenBank/DDBJ databases">
        <title>The Genome Sequence of Nematocida parisii strain ERTm3.</title>
        <authorList>
            <consortium name="The Broad Institute Genome Sequencing Platform"/>
            <consortium name="The Broad Institute Genome Sequencing Center for Infectious Disease"/>
            <person name="Cuomo C."/>
            <person name="Troemel E."/>
            <person name="Young S.K."/>
            <person name="Zeng Q."/>
            <person name="Gargeya S."/>
            <person name="Fitzgerald M."/>
            <person name="Haas B."/>
            <person name="Abouelleil A."/>
            <person name="Alvarado L."/>
            <person name="Arachchi H.M."/>
            <person name="Berlin A."/>
            <person name="Chapman S.B."/>
            <person name="Gearin G."/>
            <person name="Goldberg J."/>
            <person name="Griggs A."/>
            <person name="Gujja S."/>
            <person name="Hansen M."/>
            <person name="Heiman D."/>
            <person name="Howarth C."/>
            <person name="Larimer J."/>
            <person name="Lui A."/>
            <person name="MacDonald P.J.P."/>
            <person name="McCowen C."/>
            <person name="Montmayeur A."/>
            <person name="Murphy C."/>
            <person name="Neiman D."/>
            <person name="Pearson M."/>
            <person name="Priest M."/>
            <person name="Roberts A."/>
            <person name="Saif S."/>
            <person name="Shea T."/>
            <person name="Sisk P."/>
            <person name="Stolte C."/>
            <person name="Sykes S."/>
            <person name="Wortman J."/>
            <person name="Nusbaum C."/>
            <person name="Birren B."/>
        </authorList>
    </citation>
    <scope>NUCLEOTIDE SEQUENCE</scope>
    <source>
        <strain evidence="2">ERTm3</strain>
    </source>
</reference>
<name>I3EKH7_NEMP3</name>
<dbReference type="OrthoDB" id="10302093at2759"/>
<dbReference type="EMBL" id="GL870876">
    <property type="protein sequence ID" value="EIJ89724.1"/>
    <property type="molecule type" value="Genomic_DNA"/>
</dbReference>
<evidence type="ECO:0000256" key="1">
    <source>
        <dbReference type="SAM" id="SignalP"/>
    </source>
</evidence>
<accession>I3EKH7</accession>
<sequence>MRIYEGILFMAFLAALKAASTSPQFGQSGVEPDFVSILRINELYYIHKMHTMNETDPINEDTIKYLQEFPNDENMDAFTNFYFVIRFINSTSIVIQTIVSNIVHVVGKYTTYVTMMQPLFIHAYENSSKLTMAEKKKLKHLISRIENIQPDIKVKETLKKAELLINELVNIKSLCWIKNLGVYDINKKNEMLLKILANARELKTAMFNIYIIHTALETIITKSTFVLNTMKKDTNDIIISPIGCINNSCIICYFAKPCKVILSHKWHTTWYNVFESVVCQLISNVDALVNDSIGKNDINTNLFLSNKNIIIGSYIVPLLGIRYKCFKRGGAYYNAIIDAIISCGMTFKSLNLSEAKIDNTHEMLFLVKKIPISNNYILLWKKVRWALNKLEKDSDKILDTLDIDDKIIYCNLSDEILFFSFVFKRYLGHFNNMFCTWNKEKISLDFKLCSANDYISMCIIKILQIEDSISNEQVANSFLTLQNMCDTILLLEIIISQLVDELAIFCHDFSPVNELTLE</sequence>
<dbReference type="AlphaFoldDB" id="I3EKH7"/>
<dbReference type="VEuPathDB" id="MicrosporidiaDB:NEQG_00494"/>
<keyword evidence="3" id="KW-1185">Reference proteome</keyword>
<protein>
    <submittedName>
        <fullName evidence="2">Uncharacterized protein</fullName>
    </submittedName>
</protein>
<dbReference type="InParanoid" id="I3EKH7"/>
<dbReference type="Proteomes" id="UP000002872">
    <property type="component" value="Unassembled WGS sequence"/>
</dbReference>
<evidence type="ECO:0000313" key="2">
    <source>
        <dbReference type="EMBL" id="EIJ89724.1"/>
    </source>
</evidence>
<gene>
    <name evidence="2" type="ORF">NEQG_00494</name>
</gene>
<dbReference type="OMA" id="CSANDYI"/>